<organism evidence="1 2">
    <name type="scientific">Aphanocapsa feldmannii 277cV</name>
    <dbReference type="NCBI Taxonomy" id="2507553"/>
    <lineage>
        <taxon>Bacteria</taxon>
        <taxon>Bacillati</taxon>
        <taxon>Cyanobacteriota</taxon>
        <taxon>Cyanophyceae</taxon>
        <taxon>Oscillatoriophycideae</taxon>
        <taxon>Chroococcales</taxon>
        <taxon>Microcystaceae</taxon>
        <taxon>Aphanocapsa</taxon>
    </lineage>
</organism>
<proteinExistence type="predicted"/>
<evidence type="ECO:0000313" key="2">
    <source>
        <dbReference type="Proteomes" id="UP000317990"/>
    </source>
</evidence>
<dbReference type="EMBL" id="SRMO01000071">
    <property type="protein sequence ID" value="TGG91868.1"/>
    <property type="molecule type" value="Genomic_DNA"/>
</dbReference>
<dbReference type="AlphaFoldDB" id="A0A524RMM7"/>
<evidence type="ECO:0000313" key="1">
    <source>
        <dbReference type="EMBL" id="TGG91868.1"/>
    </source>
</evidence>
<name>A0A524RMM7_9CHRO</name>
<protein>
    <submittedName>
        <fullName evidence="1">DUF3038 domain-containing protein</fullName>
    </submittedName>
</protein>
<gene>
    <name evidence="1" type="ORF">ERJ67_07530</name>
</gene>
<reference evidence="1 2" key="1">
    <citation type="journal article" date="2019" name="mSystems">
        <title>Life at home and on the roam: Genomic adaptions reflect the dual lifestyle of an intracellular, facultative symbiont.</title>
        <authorList>
            <person name="Burgsdorf I."/>
        </authorList>
    </citation>
    <scope>NUCLEOTIDE SEQUENCE [LARGE SCALE GENOMIC DNA]</scope>
    <source>
        <strain evidence="1">277cV</strain>
    </source>
</reference>
<dbReference type="Pfam" id="PF11237">
    <property type="entry name" value="DUF3038"/>
    <property type="match status" value="1"/>
</dbReference>
<dbReference type="InterPro" id="IPR021399">
    <property type="entry name" value="DUF3038"/>
</dbReference>
<accession>A0A524RMM7</accession>
<dbReference type="Proteomes" id="UP000317990">
    <property type="component" value="Unassembled WGS sequence"/>
</dbReference>
<sequence>MAIPDNPRLRISRHGLERLDLLLVAVEALDLNGGEAMLWTMQQKGYLAVIPNRVEFWKKRSCNPLRRYPRRETLRPEEIIVMVNLVCHLSERLYPILRQLISSTVPEALSAARMERFVTRLRRLVRERMNPKRAAVQQFEDPHHCQAMARTLVRILAFSAGPGGPRRLIAHLQDGLQP</sequence>
<comment type="caution">
    <text evidence="1">The sequence shown here is derived from an EMBL/GenBank/DDBJ whole genome shotgun (WGS) entry which is preliminary data.</text>
</comment>